<reference evidence="1 2" key="1">
    <citation type="submission" date="2018-05" db="EMBL/GenBank/DDBJ databases">
        <title>Complete Genome Sequences of Extremely Thermoacidophilic, Metal-Mobilizing Type-Strain Members of the Archaeal Family Sulfolobaceae: Acidianus brierleyi DSM-1651T, Acidianus sulfidivorans DSM-18786T, Metallosphaera hakonensis DSM-7519T, and Metallosphaera prunae DSM-10039T.</title>
        <authorList>
            <person name="Counts J.A."/>
            <person name="Kelly R.M."/>
        </authorList>
    </citation>
    <scope>NUCLEOTIDE SEQUENCE [LARGE SCALE GENOMIC DNA]</scope>
    <source>
        <strain evidence="1 2">HO1-1</strain>
    </source>
</reference>
<evidence type="ECO:0000313" key="2">
    <source>
        <dbReference type="Proteomes" id="UP000247586"/>
    </source>
</evidence>
<accession>A0A2U9IVN7</accession>
<keyword evidence="2" id="KW-1185">Reference proteome</keyword>
<dbReference type="Gene3D" id="3.10.310.30">
    <property type="match status" value="1"/>
</dbReference>
<protein>
    <submittedName>
        <fullName evidence="1">DHH family phosphoesterase</fullName>
    </submittedName>
</protein>
<sequence>MDYYAIVHNDFDGTASASVYARAVSSLPKNVWFTEPTKLHEVLSKLELRGVNTIMIGDLGLNESTFSSIIEALKRLRDEGATVQWFDHHVWKDEWKSKLKELGVEVYHDVTTCGAGVVNKVMNPNDEVSKKLASADCSVDIWLHDDPLGEKLRRIVENDRSFEWKRKLIEVFYNGTLWNEEFQKILEKRINEELDGYRKIWKYVKVLEVEGVKIVVAIRWKGPPDISYASQFLMTRTGADIFVSANGKAISFRSNVIDIRRFAVSLGGGGHPLAAGASLRIPLAYRILRKFGIRGPVIDWVSKVVVDVIKKEGIVRYERKNIH</sequence>
<dbReference type="STRING" id="1293036.GCA_001315825_01334"/>
<dbReference type="PANTHER" id="PTHR42146">
    <property type="entry name" value="3',5'-CYCLIC-NUCLEOTIDE PHOSPHODIESTERASE"/>
    <property type="match status" value="1"/>
</dbReference>
<reference evidence="2" key="3">
    <citation type="submission" date="2020-03" db="EMBL/GenBank/DDBJ databases">
        <title>Sequencing and Assembly of Multiple Reported Metal-Biooxidizing Members of the Extremely Thermoacidophilic Archaeal Family Sulfolobaceae.</title>
        <authorList>
            <person name="Counts J.A."/>
            <person name="Kelly R.M."/>
        </authorList>
    </citation>
    <scope>NUCLEOTIDE SEQUENCE [LARGE SCALE GENOMIC DNA]</scope>
    <source>
        <strain evidence="2">HO1-1</strain>
    </source>
</reference>
<dbReference type="Proteomes" id="UP000247586">
    <property type="component" value="Chromosome"/>
</dbReference>
<proteinExistence type="predicted"/>
<dbReference type="AlphaFoldDB" id="A0A2U9IVN7"/>
<evidence type="ECO:0000313" key="1">
    <source>
        <dbReference type="EMBL" id="AWS00141.1"/>
    </source>
</evidence>
<dbReference type="OrthoDB" id="18016at2157"/>
<dbReference type="PANTHER" id="PTHR42146:SF1">
    <property type="entry name" value="OLIGORIBONUCLEASE NRNB"/>
    <property type="match status" value="1"/>
</dbReference>
<reference evidence="2" key="2">
    <citation type="submission" date="2020-03" db="EMBL/GenBank/DDBJ databases">
        <title>Complete Genome Sequences of Extremely Thermoacidophilic, Metal-Mobilizing Type-Strain Members of the Archaeal Family Sulfolobaceae: Acidianus brierleyi DSM-1651T, Acidianus sulfidivorans DSM-18786T, Metallosphaera hakonensis DSM-7519T, and Metallosphaera prunae DSM-10039T.</title>
        <authorList>
            <person name="Counts J.A."/>
            <person name="Kelly R.M."/>
        </authorList>
    </citation>
    <scope>NUCLEOTIDE SEQUENCE [LARGE SCALE GENOMIC DNA]</scope>
    <source>
        <strain evidence="2">HO1-1</strain>
    </source>
</reference>
<dbReference type="InterPro" id="IPR052968">
    <property type="entry name" value="Nucleotide_metab_enz"/>
</dbReference>
<gene>
    <name evidence="1" type="ORF">DFR87_11100</name>
</gene>
<dbReference type="RefSeq" id="WP_110369536.1">
    <property type="nucleotide sequence ID" value="NZ_CP029287.2"/>
</dbReference>
<dbReference type="KEGG" id="mhk:DFR87_11100"/>
<dbReference type="EMBL" id="CP029287">
    <property type="protein sequence ID" value="AWS00141.1"/>
    <property type="molecule type" value="Genomic_DNA"/>
</dbReference>
<dbReference type="InterPro" id="IPR038763">
    <property type="entry name" value="DHH_sf"/>
</dbReference>
<dbReference type="SUPFAM" id="SSF64182">
    <property type="entry name" value="DHH phosphoesterases"/>
    <property type="match status" value="1"/>
</dbReference>
<name>A0A2U9IVN7_9CREN</name>
<organism evidence="1 2">
    <name type="scientific">Metallosphaera hakonensis JCM 8857 = DSM 7519</name>
    <dbReference type="NCBI Taxonomy" id="1293036"/>
    <lineage>
        <taxon>Archaea</taxon>
        <taxon>Thermoproteota</taxon>
        <taxon>Thermoprotei</taxon>
        <taxon>Sulfolobales</taxon>
        <taxon>Sulfolobaceae</taxon>
        <taxon>Metallosphaera</taxon>
    </lineage>
</organism>
<dbReference type="GeneID" id="36835896"/>